<protein>
    <submittedName>
        <fullName evidence="1">Uncharacterized protein</fullName>
    </submittedName>
</protein>
<dbReference type="Proteomes" id="UP000033434">
    <property type="component" value="Unassembled WGS sequence"/>
</dbReference>
<dbReference type="RefSeq" id="WP_046356340.1">
    <property type="nucleotide sequence ID" value="NZ_AUXW01000148.1"/>
</dbReference>
<comment type="caution">
    <text evidence="1">The sequence shown here is derived from an EMBL/GenBank/DDBJ whole genome shotgun (WGS) entry which is preliminary data.</text>
</comment>
<evidence type="ECO:0000313" key="2">
    <source>
        <dbReference type="Proteomes" id="UP000033434"/>
    </source>
</evidence>
<evidence type="ECO:0000313" key="1">
    <source>
        <dbReference type="EMBL" id="KKE83359.1"/>
    </source>
</evidence>
<dbReference type="SUPFAM" id="SSF52540">
    <property type="entry name" value="P-loop containing nucleoside triphosphate hydrolases"/>
    <property type="match status" value="1"/>
</dbReference>
<dbReference type="PANTHER" id="PTHR34301">
    <property type="entry name" value="DNA-BINDING PROTEIN-RELATED"/>
    <property type="match status" value="1"/>
</dbReference>
<dbReference type="EMBL" id="AUXW01000148">
    <property type="protein sequence ID" value="KKE83359.1"/>
    <property type="molecule type" value="Genomic_DNA"/>
</dbReference>
<organism evidence="1 2">
    <name type="scientific">Pseudoalteromonas luteoviolacea S4054</name>
    <dbReference type="NCBI Taxonomy" id="1129367"/>
    <lineage>
        <taxon>Bacteria</taxon>
        <taxon>Pseudomonadati</taxon>
        <taxon>Pseudomonadota</taxon>
        <taxon>Gammaproteobacteria</taxon>
        <taxon>Alteromonadales</taxon>
        <taxon>Pseudoalteromonadaceae</taxon>
        <taxon>Pseudoalteromonas</taxon>
    </lineage>
</organism>
<name>A0A0F6ADA7_9GAMM</name>
<dbReference type="Gene3D" id="3.40.50.300">
    <property type="entry name" value="P-loop containing nucleotide triphosphate hydrolases"/>
    <property type="match status" value="1"/>
</dbReference>
<gene>
    <name evidence="1" type="ORF">N479_14550</name>
</gene>
<dbReference type="AlphaFoldDB" id="A0A0F6ADA7"/>
<accession>A0A0F6ADA7</accession>
<sequence length="391" mass="45222">MAGQVAFGKYYFPREKDENRIWRRLKRGSHLLLLAPRRVGKTSLLRHLESQPKEGYVFLYNIVQSCPSVHEYYKCIIDNLFRSEFTNKLSKLTQWSTEKLNDLKTSIKGLNISEAGIEFANQEQLLTHHDLKAVLEKIKINQKLIIVIDEFPDVLEKIHTEHGQAAAEQFLAGCRELVQEPSLDQNIQFIFTGSIGLDSLVNKLNLSDLINVLMTVTVTPLTTEKALTFIDFVSTEDKENLLLSNEIKLYLLERLGWFMPYYIETLVLSVEDHCCENDITCPSQQDIDIAYEQLFTQNYLSNFNHWAERLNRLEKSEQRFAYESLNHIAAHGEITLSDLHNIKASPTNAAVNTSYVIDCLKHDGYIFENGDDAFEFTSPMLKEWWRRHAAR</sequence>
<proteinExistence type="predicted"/>
<reference evidence="1 2" key="1">
    <citation type="journal article" date="2015" name="BMC Genomics">
        <title>Genome mining reveals unlocked bioactive potential of marine Gram-negative bacteria.</title>
        <authorList>
            <person name="Machado H."/>
            <person name="Sonnenschein E.C."/>
            <person name="Melchiorsen J."/>
            <person name="Gram L."/>
        </authorList>
    </citation>
    <scope>NUCLEOTIDE SEQUENCE [LARGE SCALE GENOMIC DNA]</scope>
    <source>
        <strain evidence="1 2">S4054</strain>
    </source>
</reference>
<dbReference type="PATRIC" id="fig|1129367.4.peg.2742"/>
<dbReference type="InterPro" id="IPR027417">
    <property type="entry name" value="P-loop_NTPase"/>
</dbReference>
<dbReference type="PANTHER" id="PTHR34301:SF8">
    <property type="entry name" value="ATPASE DOMAIN-CONTAINING PROTEIN"/>
    <property type="match status" value="1"/>
</dbReference>